<dbReference type="AlphaFoldDB" id="A0A7H0Y2S2"/>
<sequence>MNMDKVLRNKIKVLQEHVDQISRENEEDYNPEDWSGGNFDDCYELGCSHGRKFGRLTAYHEILALLEN</sequence>
<dbReference type="RefSeq" id="WP_190297280.1">
    <property type="nucleotide sequence ID" value="NZ_CP061172.1"/>
</dbReference>
<dbReference type="Proteomes" id="UP000516384">
    <property type="component" value="Chromosome"/>
</dbReference>
<organism evidence="1 2">
    <name type="scientific">Paenibacillus peoriae</name>
    <dbReference type="NCBI Taxonomy" id="59893"/>
    <lineage>
        <taxon>Bacteria</taxon>
        <taxon>Bacillati</taxon>
        <taxon>Bacillota</taxon>
        <taxon>Bacilli</taxon>
        <taxon>Bacillales</taxon>
        <taxon>Paenibacillaceae</taxon>
        <taxon>Paenibacillus</taxon>
    </lineage>
</organism>
<protein>
    <submittedName>
        <fullName evidence="1">Uncharacterized protein</fullName>
    </submittedName>
</protein>
<evidence type="ECO:0000313" key="2">
    <source>
        <dbReference type="Proteomes" id="UP000516384"/>
    </source>
</evidence>
<reference evidence="1 2" key="1">
    <citation type="submission" date="2020-09" db="EMBL/GenBank/DDBJ databases">
        <title>Characterization of Paenibacillus peoriae strain ZF390 with broad-spectrum antimicrobial activity as a potential biocontrol agent.</title>
        <authorList>
            <person name="Li L."/>
            <person name="Zhao Y."/>
            <person name="Li B."/>
            <person name="Xie X."/>
        </authorList>
    </citation>
    <scope>NUCLEOTIDE SEQUENCE [LARGE SCALE GENOMIC DNA]</scope>
    <source>
        <strain evidence="1 2">ZF390</strain>
    </source>
</reference>
<accession>A0A7H0Y2S2</accession>
<gene>
    <name evidence="1" type="ORF">IAQ67_15920</name>
</gene>
<dbReference type="EMBL" id="CP061172">
    <property type="protein sequence ID" value="QNR65380.1"/>
    <property type="molecule type" value="Genomic_DNA"/>
</dbReference>
<evidence type="ECO:0000313" key="1">
    <source>
        <dbReference type="EMBL" id="QNR65380.1"/>
    </source>
</evidence>
<name>A0A7H0Y2S2_9BACL</name>
<proteinExistence type="predicted"/>